<feature type="region of interest" description="Disordered" evidence="4">
    <location>
        <begin position="967"/>
        <end position="992"/>
    </location>
</feature>
<dbReference type="GO" id="GO:0005737">
    <property type="term" value="C:cytoplasm"/>
    <property type="evidence" value="ECO:0007669"/>
    <property type="project" value="TreeGrafter"/>
</dbReference>
<dbReference type="SMART" id="SM00325">
    <property type="entry name" value="RhoGEF"/>
    <property type="match status" value="1"/>
</dbReference>
<dbReference type="SUPFAM" id="SSF48065">
    <property type="entry name" value="DBL homology domain (DH-domain)"/>
    <property type="match status" value="1"/>
</dbReference>
<dbReference type="PROSITE" id="PS50010">
    <property type="entry name" value="DH_2"/>
    <property type="match status" value="1"/>
</dbReference>
<dbReference type="Gene3D" id="1.20.900.10">
    <property type="entry name" value="Dbl homology (DH) domain"/>
    <property type="match status" value="1"/>
</dbReference>
<dbReference type="Pfam" id="PF00018">
    <property type="entry name" value="SH3_1"/>
    <property type="match status" value="2"/>
</dbReference>
<keyword evidence="1 2" id="KW-0728">SH3 domain</keyword>
<dbReference type="PANTHER" id="PTHR22834:SF20">
    <property type="entry name" value="SH3 DOMAIN-CONTAINING PROTEIN"/>
    <property type="match status" value="1"/>
</dbReference>
<dbReference type="InterPro" id="IPR000219">
    <property type="entry name" value="DH_dom"/>
</dbReference>
<comment type="caution">
    <text evidence="7">The sequence shown here is derived from an EMBL/GenBank/DDBJ whole genome shotgun (WGS) entry which is preliminary data.</text>
</comment>
<evidence type="ECO:0000259" key="6">
    <source>
        <dbReference type="PROSITE" id="PS50010"/>
    </source>
</evidence>
<dbReference type="InterPro" id="IPR036028">
    <property type="entry name" value="SH3-like_dom_sf"/>
</dbReference>
<feature type="compositionally biased region" description="Basic and acidic residues" evidence="4">
    <location>
        <begin position="981"/>
        <end position="991"/>
    </location>
</feature>
<dbReference type="PROSITE" id="PS50002">
    <property type="entry name" value="SH3"/>
    <property type="match status" value="3"/>
</dbReference>
<feature type="domain" description="DH" evidence="6">
    <location>
        <begin position="274"/>
        <end position="423"/>
    </location>
</feature>
<proteinExistence type="predicted"/>
<evidence type="ECO:0000256" key="4">
    <source>
        <dbReference type="SAM" id="MobiDB-lite"/>
    </source>
</evidence>
<evidence type="ECO:0000313" key="7">
    <source>
        <dbReference type="EMBL" id="KAI1726454.1"/>
    </source>
</evidence>
<organism evidence="7 8">
    <name type="scientific">Ditylenchus destructor</name>
    <dbReference type="NCBI Taxonomy" id="166010"/>
    <lineage>
        <taxon>Eukaryota</taxon>
        <taxon>Metazoa</taxon>
        <taxon>Ecdysozoa</taxon>
        <taxon>Nematoda</taxon>
        <taxon>Chromadorea</taxon>
        <taxon>Rhabditida</taxon>
        <taxon>Tylenchina</taxon>
        <taxon>Tylenchomorpha</taxon>
        <taxon>Sphaerularioidea</taxon>
        <taxon>Anguinidae</taxon>
        <taxon>Anguininae</taxon>
        <taxon>Ditylenchus</taxon>
    </lineage>
</organism>
<protein>
    <submittedName>
        <fullName evidence="7">SH3 domain-containing protein</fullName>
    </submittedName>
</protein>
<keyword evidence="8" id="KW-1185">Reference proteome</keyword>
<dbReference type="SUPFAM" id="SSF50044">
    <property type="entry name" value="SH3-domain"/>
    <property type="match status" value="3"/>
</dbReference>
<feature type="domain" description="SH3" evidence="5">
    <location>
        <begin position="106"/>
        <end position="167"/>
    </location>
</feature>
<evidence type="ECO:0000256" key="2">
    <source>
        <dbReference type="PROSITE-ProRule" id="PRU00192"/>
    </source>
</evidence>
<dbReference type="Gene3D" id="2.30.30.40">
    <property type="entry name" value="SH3 Domains"/>
    <property type="match status" value="3"/>
</dbReference>
<dbReference type="Gene3D" id="1.20.1270.60">
    <property type="entry name" value="Arfaptin homology (AH) domain/BAR domain"/>
    <property type="match status" value="1"/>
</dbReference>
<sequence>MVESTATTSAAYYDYPVNEPSVDENTPYARALYDFQGEYDNELTFSVGDIIYLTRKVDDEWLEGKAQKSGNSGIFPTSFVEVVVDFDGEKSATSCANRDQSVTPTVTSGVASVLHDFAARYEDELAVNAGDSVKVVEIIDDNWARCQNLSNGKCGIVPQSFLQIFLDNEQVATAPNYPPIDLAESNGTGEIPWDNEALKWQNESAAHKTAPLPAPVQTFDAHDFDIFETSKSHKKEQPPRPPPPKQGVVAEIPKRSNTALLPQVQNCVSKSSYISDENKRVLTNGIPILKSLSQKLIENLNIEKAKPANLQCYGQMFMHMKEQFFQTFSYHCRSVEQISQIVENNENRALQDALNKCIAEMRKMGSNIFDVPTAISRPIQRCLKYPLYIGELLKNTPINHIDHPKLLESLKQLGNLASKMNESKRRKELIKKYREDQQLSLVERLSRINMHSLAKKSNRLKYRISSSIGLTTIKDTEFEYLISLLDSAERRLCKFLYCAQLYKKNVELAFKKHEESYKGVCPTQDEEAVKSFASMYRTLDRISKEGLQHLENNIINEGKQLVRCEYTKLIHKRCDKLADYETAMATNKNAEEIEMRKNEYEALNNQVKASLPKLITTLNKKVTNLVHKLHEFDSNLLKRMEKWFKEERSQKIRSLTPNAFPFHHFLSMVQRNRFHEIDKLLRTKTTDQKSNAETVRTRSSFKIPRKMTSVLTSLRSQTPKERDALVKIMRAEGKLGELRRVKVDFVSAKIKLTVNDVVIVKGHKFGSCLCDNCVAMDYVPLEYLAPYDDSFSPSYRPASLPAMTRNEMEKFKSANILPSNKIPKRQSVFEGLPESPLPKSNSLSQMGSKDLIDLEENLIDLSPTVSAPKANLPSTAKPSDNLMNVFSLIDYEREPRSARTSSLSFATDTYEIPPQKEQNTPFPVVFSQSIDSFAPQATTNYEKGISLSASKHDPFADLFRSAINTPLSKVKKQSESPAPEIPERPEAKSDLPKAILNEPKPAQDETSNETYANLPSIPIRAAPLPPLPLPVKMEESNNMVRCNYDFSPEPGDNNQIVVAEGEMVVIQQKHDDAGNDEWWLVKKQNSETGYVPAAYLIS</sequence>
<evidence type="ECO:0000313" key="8">
    <source>
        <dbReference type="Proteomes" id="UP001201812"/>
    </source>
</evidence>
<evidence type="ECO:0000259" key="5">
    <source>
        <dbReference type="PROSITE" id="PS50002"/>
    </source>
</evidence>
<keyword evidence="3" id="KW-0175">Coiled coil</keyword>
<dbReference type="SUPFAM" id="SSF103657">
    <property type="entry name" value="BAR/IMD domain-like"/>
    <property type="match status" value="1"/>
</dbReference>
<feature type="coiled-coil region" evidence="3">
    <location>
        <begin position="583"/>
        <end position="610"/>
    </location>
</feature>
<dbReference type="PANTHER" id="PTHR22834">
    <property type="entry name" value="NUCLEAR FUSION PROTEIN FUS2"/>
    <property type="match status" value="1"/>
</dbReference>
<dbReference type="InterPro" id="IPR035899">
    <property type="entry name" value="DBL_dom_sf"/>
</dbReference>
<accession>A0AAD4RCH7</accession>
<dbReference type="InterPro" id="IPR001452">
    <property type="entry name" value="SH3_domain"/>
</dbReference>
<reference evidence="7" key="1">
    <citation type="submission" date="2022-01" db="EMBL/GenBank/DDBJ databases">
        <title>Genome Sequence Resource for Two Populations of Ditylenchus destructor, the Migratory Endoparasitic Phytonematode.</title>
        <authorList>
            <person name="Zhang H."/>
            <person name="Lin R."/>
            <person name="Xie B."/>
        </authorList>
    </citation>
    <scope>NUCLEOTIDE SEQUENCE</scope>
    <source>
        <strain evidence="7">BazhouSP</strain>
    </source>
</reference>
<feature type="domain" description="SH3" evidence="5">
    <location>
        <begin position="1035"/>
        <end position="1098"/>
    </location>
</feature>
<name>A0AAD4RCH7_9BILA</name>
<dbReference type="GO" id="GO:0005085">
    <property type="term" value="F:guanyl-nucleotide exchange factor activity"/>
    <property type="evidence" value="ECO:0007669"/>
    <property type="project" value="InterPro"/>
</dbReference>
<evidence type="ECO:0000256" key="1">
    <source>
        <dbReference type="ARBA" id="ARBA00022443"/>
    </source>
</evidence>
<dbReference type="SMART" id="SM00326">
    <property type="entry name" value="SH3"/>
    <property type="match status" value="3"/>
</dbReference>
<dbReference type="EMBL" id="JAKKPZ010000002">
    <property type="protein sequence ID" value="KAI1726454.1"/>
    <property type="molecule type" value="Genomic_DNA"/>
</dbReference>
<dbReference type="Proteomes" id="UP001201812">
    <property type="component" value="Unassembled WGS sequence"/>
</dbReference>
<evidence type="ECO:0000256" key="3">
    <source>
        <dbReference type="SAM" id="Coils"/>
    </source>
</evidence>
<dbReference type="Pfam" id="PF00621">
    <property type="entry name" value="RhoGEF"/>
    <property type="match status" value="1"/>
</dbReference>
<dbReference type="AlphaFoldDB" id="A0AAD4RCH7"/>
<feature type="domain" description="SH3" evidence="5">
    <location>
        <begin position="24"/>
        <end position="85"/>
    </location>
</feature>
<dbReference type="InterPro" id="IPR051492">
    <property type="entry name" value="Dynamin-Rho_GEF"/>
</dbReference>
<dbReference type="InterPro" id="IPR027267">
    <property type="entry name" value="AH/BAR_dom_sf"/>
</dbReference>
<gene>
    <name evidence="7" type="ORF">DdX_03174</name>
</gene>